<feature type="domain" description="HTH merR-type" evidence="2">
    <location>
        <begin position="7"/>
        <end position="76"/>
    </location>
</feature>
<dbReference type="EMBL" id="PFMR01000169">
    <property type="protein sequence ID" value="PIZ16719.1"/>
    <property type="molecule type" value="Genomic_DNA"/>
</dbReference>
<dbReference type="GO" id="GO:0003700">
    <property type="term" value="F:DNA-binding transcription factor activity"/>
    <property type="evidence" value="ECO:0007669"/>
    <property type="project" value="InterPro"/>
</dbReference>
<dbReference type="InterPro" id="IPR047057">
    <property type="entry name" value="MerR_fam"/>
</dbReference>
<comment type="caution">
    <text evidence="3">The sequence shown here is derived from an EMBL/GenBank/DDBJ whole genome shotgun (WGS) entry which is preliminary data.</text>
</comment>
<dbReference type="Pfam" id="PF13411">
    <property type="entry name" value="MerR_1"/>
    <property type="match status" value="1"/>
</dbReference>
<keyword evidence="1" id="KW-0238">DNA-binding</keyword>
<proteinExistence type="predicted"/>
<evidence type="ECO:0000313" key="3">
    <source>
        <dbReference type="EMBL" id="PIZ16719.1"/>
    </source>
</evidence>
<evidence type="ECO:0000259" key="2">
    <source>
        <dbReference type="PROSITE" id="PS50937"/>
    </source>
</evidence>
<gene>
    <name evidence="3" type="ORF">COY52_06255</name>
</gene>
<dbReference type="PANTHER" id="PTHR30204">
    <property type="entry name" value="REDOX-CYCLING DRUG-SENSING TRANSCRIPTIONAL ACTIVATOR SOXR"/>
    <property type="match status" value="1"/>
</dbReference>
<dbReference type="PANTHER" id="PTHR30204:SF15">
    <property type="entry name" value="BLL5018 PROTEIN"/>
    <property type="match status" value="1"/>
</dbReference>
<sequence length="116" mass="13972">MEELKLFYTIAEVSKLTGIKSYILRYWESEFKHLQPEREKGRRRYRNEDVKMVLCIKKLLYDEGYTIAGARSKLRKELKLEPEPKPVNPRENGYKETINKLKNQLEALREIVRKKE</sequence>
<evidence type="ECO:0000313" key="4">
    <source>
        <dbReference type="Proteomes" id="UP000229307"/>
    </source>
</evidence>
<reference evidence="4" key="1">
    <citation type="submission" date="2017-09" db="EMBL/GenBank/DDBJ databases">
        <title>Depth-based differentiation of microbial function through sediment-hosted aquifers and enrichment of novel symbionts in the deep terrestrial subsurface.</title>
        <authorList>
            <person name="Probst A.J."/>
            <person name="Ladd B."/>
            <person name="Jarett J.K."/>
            <person name="Geller-Mcgrath D.E."/>
            <person name="Sieber C.M.K."/>
            <person name="Emerson J.B."/>
            <person name="Anantharaman K."/>
            <person name="Thomas B.C."/>
            <person name="Malmstrom R."/>
            <person name="Stieglmeier M."/>
            <person name="Klingl A."/>
            <person name="Woyke T."/>
            <person name="Ryan C.M."/>
            <person name="Banfield J.F."/>
        </authorList>
    </citation>
    <scope>NUCLEOTIDE SEQUENCE [LARGE SCALE GENOMIC DNA]</scope>
</reference>
<name>A0A2M7SB78_9BACT</name>
<dbReference type="InterPro" id="IPR000551">
    <property type="entry name" value="MerR-type_HTH_dom"/>
</dbReference>
<dbReference type="GO" id="GO:0003677">
    <property type="term" value="F:DNA binding"/>
    <property type="evidence" value="ECO:0007669"/>
    <property type="project" value="UniProtKB-KW"/>
</dbReference>
<dbReference type="SMART" id="SM00422">
    <property type="entry name" value="HTH_MERR"/>
    <property type="match status" value="1"/>
</dbReference>
<dbReference type="PROSITE" id="PS50937">
    <property type="entry name" value="HTH_MERR_2"/>
    <property type="match status" value="1"/>
</dbReference>
<organism evidence="3 4">
    <name type="scientific">Candidatus Desantisbacteria bacterium CG_4_10_14_0_8_um_filter_48_22</name>
    <dbReference type="NCBI Taxonomy" id="1974543"/>
    <lineage>
        <taxon>Bacteria</taxon>
        <taxon>Candidatus Desantisiibacteriota</taxon>
    </lineage>
</organism>
<dbReference type="Proteomes" id="UP000229307">
    <property type="component" value="Unassembled WGS sequence"/>
</dbReference>
<dbReference type="InterPro" id="IPR009061">
    <property type="entry name" value="DNA-bd_dom_put_sf"/>
</dbReference>
<dbReference type="AlphaFoldDB" id="A0A2M7SB78"/>
<dbReference type="CDD" id="cd04765">
    <property type="entry name" value="HTH_MlrA-like_sg2"/>
    <property type="match status" value="1"/>
</dbReference>
<protein>
    <submittedName>
        <fullName evidence="3">MerR family transcriptional regulator</fullName>
    </submittedName>
</protein>
<evidence type="ECO:0000256" key="1">
    <source>
        <dbReference type="ARBA" id="ARBA00023125"/>
    </source>
</evidence>
<dbReference type="SUPFAM" id="SSF46955">
    <property type="entry name" value="Putative DNA-binding domain"/>
    <property type="match status" value="1"/>
</dbReference>
<accession>A0A2M7SB78</accession>
<dbReference type="Gene3D" id="1.10.1660.10">
    <property type="match status" value="1"/>
</dbReference>